<dbReference type="SMART" id="SM00181">
    <property type="entry name" value="EGF"/>
    <property type="match status" value="5"/>
</dbReference>
<dbReference type="InterPro" id="IPR001881">
    <property type="entry name" value="EGF-like_Ca-bd_dom"/>
</dbReference>
<dbReference type="PROSITE" id="PS01186">
    <property type="entry name" value="EGF_2"/>
    <property type="match status" value="3"/>
</dbReference>
<dbReference type="GO" id="GO:0005576">
    <property type="term" value="C:extracellular region"/>
    <property type="evidence" value="ECO:0007669"/>
    <property type="project" value="UniProtKB-SubCell"/>
</dbReference>
<comment type="caution">
    <text evidence="9">The sequence shown here is derived from an EMBL/GenBank/DDBJ whole genome shotgun (WGS) entry which is preliminary data.</text>
</comment>
<keyword evidence="3" id="KW-0245">EGF-like domain</keyword>
<evidence type="ECO:0000313" key="10">
    <source>
        <dbReference type="Proteomes" id="UP001165289"/>
    </source>
</evidence>
<reference evidence="9 10" key="1">
    <citation type="journal article" date="2023" name="BMC Biol.">
        <title>The compact genome of the sponge Oopsacas minuta (Hexactinellida) is lacking key metazoan core genes.</title>
        <authorList>
            <person name="Santini S."/>
            <person name="Schenkelaars Q."/>
            <person name="Jourda C."/>
            <person name="Duchesne M."/>
            <person name="Belahbib H."/>
            <person name="Rocher C."/>
            <person name="Selva M."/>
            <person name="Riesgo A."/>
            <person name="Vervoort M."/>
            <person name="Leys S.P."/>
            <person name="Kodjabachian L."/>
            <person name="Le Bivic A."/>
            <person name="Borchiellini C."/>
            <person name="Claverie J.M."/>
            <person name="Renard E."/>
        </authorList>
    </citation>
    <scope>NUCLEOTIDE SEQUENCE [LARGE SCALE GENOMIC DNA]</scope>
    <source>
        <strain evidence="9">SPO-2</strain>
    </source>
</reference>
<dbReference type="InterPro" id="IPR052080">
    <property type="entry name" value="vWF_C/EGF_Fibrillin"/>
</dbReference>
<keyword evidence="6" id="KW-1015">Disulfide bond</keyword>
<evidence type="ECO:0000259" key="8">
    <source>
        <dbReference type="PROSITE" id="PS01186"/>
    </source>
</evidence>
<proteinExistence type="predicted"/>
<sequence>MLLGLLAAPEELSATPMSLRWTSVVIQYRVYFISSYCLEPSRVYRSSISTPSLYTNCTDNGLYSCFSGTVICPKGFICRDTPTGAACTCEDGYILHSTGECTDEDECKLEQNNCEQNCKNTIGSYECHCDIGYVLGDDGISCLDIDECIAGTDICTNGKKCINTPGDYICTEGECIENCVNSTCKCCAGYRLDNNSLHCVDVDECVESIDNCQMNCQNTEGSFQCSCSEGFQLTNDTECLDIDECLTNNGDCQDVCMNLNGSFYCLKANISTLEYYQCDEYGYPKYCTSLLGATCECCKGYRMEDGLCLDIDECEEQTYGCEMLCLNTNGSYNCACEIGYQLANQTNCIDINECLDNNGGCMVTCLNNEGSFSCLNTNFTNL</sequence>
<dbReference type="AlphaFoldDB" id="A0AAV7KFB4"/>
<dbReference type="InterPro" id="IPR000742">
    <property type="entry name" value="EGF"/>
</dbReference>
<evidence type="ECO:0000256" key="1">
    <source>
        <dbReference type="ARBA" id="ARBA00004613"/>
    </source>
</evidence>
<dbReference type="Gene3D" id="2.10.25.10">
    <property type="entry name" value="Laminin"/>
    <property type="match status" value="6"/>
</dbReference>
<keyword evidence="7" id="KW-0325">Glycoprotein</keyword>
<evidence type="ECO:0000256" key="6">
    <source>
        <dbReference type="ARBA" id="ARBA00023157"/>
    </source>
</evidence>
<keyword evidence="4" id="KW-0732">Signal</keyword>
<dbReference type="InterPro" id="IPR009030">
    <property type="entry name" value="Growth_fac_rcpt_cys_sf"/>
</dbReference>
<dbReference type="PANTHER" id="PTHR47333:SF4">
    <property type="entry name" value="EGF-LIKE DOMAIN-CONTAINING PROTEIN"/>
    <property type="match status" value="1"/>
</dbReference>
<dbReference type="FunFam" id="2.10.25.10:FF:000014">
    <property type="entry name" value="Latent-transforming growth factor beta-binding protein 3"/>
    <property type="match status" value="1"/>
</dbReference>
<evidence type="ECO:0000256" key="3">
    <source>
        <dbReference type="ARBA" id="ARBA00022536"/>
    </source>
</evidence>
<dbReference type="PROSITE" id="PS00010">
    <property type="entry name" value="ASX_HYDROXYL"/>
    <property type="match status" value="1"/>
</dbReference>
<evidence type="ECO:0000256" key="7">
    <source>
        <dbReference type="ARBA" id="ARBA00023180"/>
    </source>
</evidence>
<dbReference type="Proteomes" id="UP001165289">
    <property type="component" value="Unassembled WGS sequence"/>
</dbReference>
<dbReference type="InterPro" id="IPR049883">
    <property type="entry name" value="NOTCH1_EGF-like"/>
</dbReference>
<protein>
    <recommendedName>
        <fullName evidence="8">EGF-like domain-containing protein</fullName>
    </recommendedName>
</protein>
<evidence type="ECO:0000256" key="2">
    <source>
        <dbReference type="ARBA" id="ARBA00022525"/>
    </source>
</evidence>
<dbReference type="PROSITE" id="PS01187">
    <property type="entry name" value="EGF_CA"/>
    <property type="match status" value="3"/>
</dbReference>
<dbReference type="InterPro" id="IPR018097">
    <property type="entry name" value="EGF_Ca-bd_CS"/>
</dbReference>
<feature type="domain" description="EGF-like" evidence="8">
    <location>
        <begin position="127"/>
        <end position="142"/>
    </location>
</feature>
<dbReference type="InterPro" id="IPR000152">
    <property type="entry name" value="EGF-type_Asp/Asn_hydroxyl_site"/>
</dbReference>
<dbReference type="Pfam" id="PF07645">
    <property type="entry name" value="EGF_CA"/>
    <property type="match status" value="5"/>
</dbReference>
<keyword evidence="10" id="KW-1185">Reference proteome</keyword>
<evidence type="ECO:0000313" key="9">
    <source>
        <dbReference type="EMBL" id="KAI6659380.1"/>
    </source>
</evidence>
<dbReference type="FunFam" id="2.10.25.10:FF:000005">
    <property type="entry name" value="Fibrillin 2"/>
    <property type="match status" value="1"/>
</dbReference>
<organism evidence="9 10">
    <name type="scientific">Oopsacas minuta</name>
    <dbReference type="NCBI Taxonomy" id="111878"/>
    <lineage>
        <taxon>Eukaryota</taxon>
        <taxon>Metazoa</taxon>
        <taxon>Porifera</taxon>
        <taxon>Hexactinellida</taxon>
        <taxon>Hexasterophora</taxon>
        <taxon>Lyssacinosida</taxon>
        <taxon>Leucopsacidae</taxon>
        <taxon>Oopsacas</taxon>
    </lineage>
</organism>
<dbReference type="SMART" id="SM00179">
    <property type="entry name" value="EGF_CA"/>
    <property type="match status" value="7"/>
</dbReference>
<dbReference type="EMBL" id="JAKMXF010000066">
    <property type="protein sequence ID" value="KAI6659380.1"/>
    <property type="molecule type" value="Genomic_DNA"/>
</dbReference>
<dbReference type="SUPFAM" id="SSF57184">
    <property type="entry name" value="Growth factor receptor domain"/>
    <property type="match status" value="1"/>
</dbReference>
<dbReference type="GO" id="GO:0005509">
    <property type="term" value="F:calcium ion binding"/>
    <property type="evidence" value="ECO:0007669"/>
    <property type="project" value="InterPro"/>
</dbReference>
<comment type="subcellular location">
    <subcellularLocation>
        <location evidence="1">Secreted</location>
    </subcellularLocation>
</comment>
<evidence type="ECO:0000256" key="5">
    <source>
        <dbReference type="ARBA" id="ARBA00022737"/>
    </source>
</evidence>
<keyword evidence="2" id="KW-0964">Secreted</keyword>
<dbReference type="PANTHER" id="PTHR47333">
    <property type="entry name" value="VON WILLEBRAND FACTOR C AND EGF DOMAIN-CONTAINING PROTEIN"/>
    <property type="match status" value="1"/>
</dbReference>
<accession>A0AAV7KFB4</accession>
<name>A0AAV7KFB4_9METZ</name>
<feature type="domain" description="EGF-like" evidence="8">
    <location>
        <begin position="225"/>
        <end position="239"/>
    </location>
</feature>
<dbReference type="SUPFAM" id="SSF57196">
    <property type="entry name" value="EGF/Laminin"/>
    <property type="match status" value="3"/>
</dbReference>
<keyword evidence="5" id="KW-0677">Repeat</keyword>
<evidence type="ECO:0000256" key="4">
    <source>
        <dbReference type="ARBA" id="ARBA00022729"/>
    </source>
</evidence>
<gene>
    <name evidence="9" type="ORF">LOD99_15051</name>
</gene>
<feature type="domain" description="EGF-like" evidence="8">
    <location>
        <begin position="334"/>
        <end position="348"/>
    </location>
</feature>